<dbReference type="CDD" id="cd06193">
    <property type="entry name" value="siderophore_interacting"/>
    <property type="match status" value="1"/>
</dbReference>
<dbReference type="SUPFAM" id="SSF63380">
    <property type="entry name" value="Riboflavin synthase domain-like"/>
    <property type="match status" value="1"/>
</dbReference>
<evidence type="ECO:0000256" key="1">
    <source>
        <dbReference type="ARBA" id="ARBA00035644"/>
    </source>
</evidence>
<proteinExistence type="inferred from homology"/>
<name>A0A934S639_9BACT</name>
<evidence type="ECO:0000259" key="2">
    <source>
        <dbReference type="PROSITE" id="PS51384"/>
    </source>
</evidence>
<dbReference type="InterPro" id="IPR039261">
    <property type="entry name" value="FNR_nucleotide-bd"/>
</dbReference>
<comment type="caution">
    <text evidence="3">The sequence shown here is derived from an EMBL/GenBank/DDBJ whole genome shotgun (WGS) entry which is preliminary data.</text>
</comment>
<evidence type="ECO:0000313" key="4">
    <source>
        <dbReference type="Proteomes" id="UP000603141"/>
    </source>
</evidence>
<dbReference type="PROSITE" id="PS51384">
    <property type="entry name" value="FAD_FR"/>
    <property type="match status" value="1"/>
</dbReference>
<dbReference type="Pfam" id="PF04954">
    <property type="entry name" value="SIP"/>
    <property type="match status" value="1"/>
</dbReference>
<dbReference type="Proteomes" id="UP000603141">
    <property type="component" value="Unassembled WGS sequence"/>
</dbReference>
<dbReference type="PANTHER" id="PTHR30157">
    <property type="entry name" value="FERRIC REDUCTASE, NADPH-DEPENDENT"/>
    <property type="match status" value="1"/>
</dbReference>
<dbReference type="RefSeq" id="WP_200269802.1">
    <property type="nucleotide sequence ID" value="NZ_JAENIJ010000011.1"/>
</dbReference>
<comment type="similarity">
    <text evidence="1">Belongs to the SIP oxidoreductase family.</text>
</comment>
<evidence type="ECO:0000313" key="3">
    <source>
        <dbReference type="EMBL" id="MBK1882553.1"/>
    </source>
</evidence>
<dbReference type="InterPro" id="IPR017938">
    <property type="entry name" value="Riboflavin_synthase-like_b-brl"/>
</dbReference>
<dbReference type="InterPro" id="IPR039374">
    <property type="entry name" value="SIP_fam"/>
</dbReference>
<organism evidence="3 4">
    <name type="scientific">Luteolibacter pohnpeiensis</name>
    <dbReference type="NCBI Taxonomy" id="454153"/>
    <lineage>
        <taxon>Bacteria</taxon>
        <taxon>Pseudomonadati</taxon>
        <taxon>Verrucomicrobiota</taxon>
        <taxon>Verrucomicrobiia</taxon>
        <taxon>Verrucomicrobiales</taxon>
        <taxon>Verrucomicrobiaceae</taxon>
        <taxon>Luteolibacter</taxon>
    </lineage>
</organism>
<dbReference type="Pfam" id="PF08021">
    <property type="entry name" value="FAD_binding_9"/>
    <property type="match status" value="2"/>
</dbReference>
<dbReference type="Gene3D" id="2.40.30.10">
    <property type="entry name" value="Translation factors"/>
    <property type="match status" value="1"/>
</dbReference>
<dbReference type="GO" id="GO:0016491">
    <property type="term" value="F:oxidoreductase activity"/>
    <property type="evidence" value="ECO:0007669"/>
    <property type="project" value="InterPro"/>
</dbReference>
<dbReference type="InterPro" id="IPR007037">
    <property type="entry name" value="SIP_rossman_dom"/>
</dbReference>
<dbReference type="Gene3D" id="3.40.50.80">
    <property type="entry name" value="Nucleotide-binding domain of ferredoxin-NADP reductase (FNR) module"/>
    <property type="match status" value="1"/>
</dbReference>
<gene>
    <name evidence="3" type="ORF">JIN85_09005</name>
</gene>
<accession>A0A934S639</accession>
<dbReference type="AlphaFoldDB" id="A0A934S639"/>
<sequence length="250" mass="28256">MANPIPSQKVHRVRHELHRREVRVKCIEKISPGFMAITFAADSLKNFVSLSFDDHVKLFLPDGDGGSLRRDYTPRRFDLLKGELTIEFGIHAHGAASDWAQSAKIGDQISIGGPRGSMVISKDFDWHLLVGDAAGLPAIHRRLEELPADSRVMVCLQLPNHEDRRDFSEFSHAEVQWMSDPDELVDAIHRLILPDGEGFVWCAGEAKLMSALRQIFAEEKQVDRQHMRIASYWKHGSSDFHESLVSPDVD</sequence>
<dbReference type="PANTHER" id="PTHR30157:SF0">
    <property type="entry name" value="NADPH-DEPENDENT FERRIC-CHELATE REDUCTASE"/>
    <property type="match status" value="1"/>
</dbReference>
<protein>
    <submittedName>
        <fullName evidence="3">Siderophore-interacting protein</fullName>
    </submittedName>
</protein>
<dbReference type="EMBL" id="JAENIJ010000011">
    <property type="protein sequence ID" value="MBK1882553.1"/>
    <property type="molecule type" value="Genomic_DNA"/>
</dbReference>
<dbReference type="InterPro" id="IPR013113">
    <property type="entry name" value="SIP_FAD-bd"/>
</dbReference>
<dbReference type="InterPro" id="IPR017927">
    <property type="entry name" value="FAD-bd_FR_type"/>
</dbReference>
<reference evidence="3" key="1">
    <citation type="submission" date="2021-01" db="EMBL/GenBank/DDBJ databases">
        <title>Modified the classification status of verrucomicrobia.</title>
        <authorList>
            <person name="Feng X."/>
        </authorList>
    </citation>
    <scope>NUCLEOTIDE SEQUENCE</scope>
    <source>
        <strain evidence="3">KCTC 22041</strain>
    </source>
</reference>
<keyword evidence="4" id="KW-1185">Reference proteome</keyword>
<feature type="domain" description="FAD-binding FR-type" evidence="2">
    <location>
        <begin position="17"/>
        <end position="121"/>
    </location>
</feature>